<sequence>MIIYISKDTTIGETREKLAVELGIEAGMLRIDGIKGFCEAAREIHEAGYIEVEHSELGGLDGSSGFEMLDDIPITRDLDNETVFKYALISGHQRGLLLDPEVGGCNAAHIAALTILTGSSEEEVGVEFTEDGKEEQCEASIYYEANSLPFT</sequence>
<keyword evidence="2" id="KW-1185">Reference proteome</keyword>
<dbReference type="OrthoDB" id="10437972at2759"/>
<reference evidence="1" key="1">
    <citation type="submission" date="2022-07" db="EMBL/GenBank/DDBJ databases">
        <title>Phylogenomic reconstructions and comparative analyses of Kickxellomycotina fungi.</title>
        <authorList>
            <person name="Reynolds N.K."/>
            <person name="Stajich J.E."/>
            <person name="Barry K."/>
            <person name="Grigoriev I.V."/>
            <person name="Crous P."/>
            <person name="Smith M.E."/>
        </authorList>
    </citation>
    <scope>NUCLEOTIDE SEQUENCE</scope>
    <source>
        <strain evidence="1">BCRC 34489</strain>
    </source>
</reference>
<evidence type="ECO:0000313" key="2">
    <source>
        <dbReference type="Proteomes" id="UP001140172"/>
    </source>
</evidence>
<comment type="caution">
    <text evidence="1">The sequence shown here is derived from an EMBL/GenBank/DDBJ whole genome shotgun (WGS) entry which is preliminary data.</text>
</comment>
<accession>A0A9W8HJJ9</accession>
<dbReference type="Proteomes" id="UP001140172">
    <property type="component" value="Unassembled WGS sequence"/>
</dbReference>
<protein>
    <submittedName>
        <fullName evidence="1">Uncharacterized protein</fullName>
    </submittedName>
</protein>
<organism evidence="1 2">
    <name type="scientific">Coemansia interrupta</name>
    <dbReference type="NCBI Taxonomy" id="1126814"/>
    <lineage>
        <taxon>Eukaryota</taxon>
        <taxon>Fungi</taxon>
        <taxon>Fungi incertae sedis</taxon>
        <taxon>Zoopagomycota</taxon>
        <taxon>Kickxellomycotina</taxon>
        <taxon>Kickxellomycetes</taxon>
        <taxon>Kickxellales</taxon>
        <taxon>Kickxellaceae</taxon>
        <taxon>Coemansia</taxon>
    </lineage>
</organism>
<dbReference type="AlphaFoldDB" id="A0A9W8HJJ9"/>
<dbReference type="EMBL" id="JANBUM010000058">
    <property type="protein sequence ID" value="KAJ2786510.1"/>
    <property type="molecule type" value="Genomic_DNA"/>
</dbReference>
<name>A0A9W8HJJ9_9FUNG</name>
<evidence type="ECO:0000313" key="1">
    <source>
        <dbReference type="EMBL" id="KAJ2786510.1"/>
    </source>
</evidence>
<proteinExistence type="predicted"/>
<gene>
    <name evidence="1" type="ORF">GGI15_001474</name>
</gene>